<organism evidence="1">
    <name type="scientific">Rhizophora mucronata</name>
    <name type="common">Asiatic mangrove</name>
    <dbReference type="NCBI Taxonomy" id="61149"/>
    <lineage>
        <taxon>Eukaryota</taxon>
        <taxon>Viridiplantae</taxon>
        <taxon>Streptophyta</taxon>
        <taxon>Embryophyta</taxon>
        <taxon>Tracheophyta</taxon>
        <taxon>Spermatophyta</taxon>
        <taxon>Magnoliopsida</taxon>
        <taxon>eudicotyledons</taxon>
        <taxon>Gunneridae</taxon>
        <taxon>Pentapetalae</taxon>
        <taxon>rosids</taxon>
        <taxon>fabids</taxon>
        <taxon>Malpighiales</taxon>
        <taxon>Rhizophoraceae</taxon>
        <taxon>Rhizophora</taxon>
    </lineage>
</organism>
<sequence>MQIGKATETLEVDCSCAYI</sequence>
<reference evidence="1" key="1">
    <citation type="submission" date="2018-02" db="EMBL/GenBank/DDBJ databases">
        <title>Rhizophora mucronata_Transcriptome.</title>
        <authorList>
            <person name="Meera S.P."/>
            <person name="Sreeshan A."/>
            <person name="Augustine A."/>
        </authorList>
    </citation>
    <scope>NUCLEOTIDE SEQUENCE</scope>
    <source>
        <tissue evidence="1">Leaf</tissue>
    </source>
</reference>
<dbReference type="EMBL" id="GGEC01056041">
    <property type="protein sequence ID" value="MBX36525.1"/>
    <property type="molecule type" value="Transcribed_RNA"/>
</dbReference>
<name>A0A2P2N227_RHIMU</name>
<proteinExistence type="predicted"/>
<evidence type="ECO:0000313" key="1">
    <source>
        <dbReference type="EMBL" id="MBX36525.1"/>
    </source>
</evidence>
<dbReference type="AlphaFoldDB" id="A0A2P2N227"/>
<protein>
    <submittedName>
        <fullName evidence="1">Uncharacterized protein</fullName>
    </submittedName>
</protein>
<accession>A0A2P2N227</accession>